<evidence type="ECO:0000256" key="10">
    <source>
        <dbReference type="ARBA" id="ARBA00023201"/>
    </source>
</evidence>
<dbReference type="GO" id="GO:0005886">
    <property type="term" value="C:plasma membrane"/>
    <property type="evidence" value="ECO:0007669"/>
    <property type="project" value="TreeGrafter"/>
</dbReference>
<evidence type="ECO:0000256" key="6">
    <source>
        <dbReference type="ARBA" id="ARBA00022989"/>
    </source>
</evidence>
<evidence type="ECO:0000256" key="2">
    <source>
        <dbReference type="ARBA" id="ARBA00007193"/>
    </source>
</evidence>
<sequence length="1150" mass="134006">MTIPLITHFNARLLRVLIVAFATICTIYVCLLSSRRYFNSWVQTVIERTDVHVSEIPFPAVTICPVRGINLMRMQNNTRSFDTPSLGSKKEIQEFRLLLHAFNDVLWSPLLDYDNEFDVFDLKHNKSHHHIQAQRHDDNRSLKKAKFLEYLSAKEEPHPFSLFDLGSLLFYVTFECEDVFAECTWRRSKISCCNIFRKIETYKGICYSFNSMHVQEPIPTWPWVVSDSGLQTGLRVLIKRGAIANYYEKVAAMVHDPEEIGTSDIIYLNSESVVITVNPLRFTADYDIHSVKPELRHCYFTHELKLLGKSRSICMRNCRLLYIESNCNCTYLLPMAVRSSSNRRSLPMCGVSHLKCIYKHRSALLTTGNFLGENIDDVEFNTMDCKCYPNCNYIQYRTMVNTDNTGETHGKNYIDLQVQYQQDTLFSYRSTLCFNLLDLIVSYGGIAGLFLGLSLVGIIELLHDFIVCWKRRKEIKRLQTHVQQYDNKNKNNNNSEDDETQKRDTSAEYVVKTRENLLQYRNECVTELQIPEAQVEQYKKWQYPNDATTQCYLKCVFSKFGLFDTTSGFNVENIHQQLLGSHAEANHDDVLHAKIASCVDKNEQGSNACEWAYRGATCFIKNNLQLELVRYKNTNFRHPKGLITFQPPTTKEQQQVRLHDRMIQQIKYFTNSIHGVCYIWEKDFRWKERLFWLFVVIAAVITCIIMYMSLASRHNKQQIKTVVETSQMPIYKINFPAVALCPWDHVNWLRYKAAEEKFLPPYPDKNLRDIFYDVLQCLDDMNLSRLDRLALLKNQTIPKIIDEIPLNDLANFMAFRCDELFVECVYDDTVYDCCKIFVAERTEKGICMVFNSMVSEESRKKRITDAFYPWKIRKAGEGSGLKFTLRFNKTYERQQATTQFGIDVMIKESDEWSESLTHFFLPNTKSYLAITPTITETSTNTRRLPPRRRRCIFADEKSNRYDRIERLPFNLLNCYVKCQQKNLIKICNCTLTWFFPKANIKECTVSDFQCIYENRDIFTYIKKPFQDQYIMDSRRGLLCDCVDNCYSLVYLISLNSNMLPNINASYPQIQGDIYIGQGVVTKYEARLDYTVFDLIAQFGGILGLSLGASVLSLAEVVYAGIKILVILFISKRSQARKVKPKKHKAKIHNK</sequence>
<dbReference type="PANTHER" id="PTHR11690:SF288">
    <property type="entry name" value="AMILORIDE-SENSITIVE NA+ CHANNEL-RELATED"/>
    <property type="match status" value="1"/>
</dbReference>
<evidence type="ECO:0000256" key="8">
    <source>
        <dbReference type="ARBA" id="ARBA00023065"/>
    </source>
</evidence>
<name>A0A0L0CE70_LUCCU</name>
<comment type="similarity">
    <text evidence="2 12">Belongs to the amiloride-sensitive sodium channel (TC 1.A.6) family.</text>
</comment>
<dbReference type="InterPro" id="IPR001873">
    <property type="entry name" value="ENaC"/>
</dbReference>
<keyword evidence="16" id="KW-1185">Reference proteome</keyword>
<gene>
    <name evidence="15" type="ORF">FF38_11672</name>
</gene>
<reference evidence="15 16" key="1">
    <citation type="journal article" date="2015" name="Nat. Commun.">
        <title>Lucilia cuprina genome unlocks parasitic fly biology to underpin future interventions.</title>
        <authorList>
            <person name="Anstead C.A."/>
            <person name="Korhonen P.K."/>
            <person name="Young N.D."/>
            <person name="Hall R.S."/>
            <person name="Jex A.R."/>
            <person name="Murali S.C."/>
            <person name="Hughes D.S."/>
            <person name="Lee S.F."/>
            <person name="Perry T."/>
            <person name="Stroehlein A.J."/>
            <person name="Ansell B.R."/>
            <person name="Breugelmans B."/>
            <person name="Hofmann A."/>
            <person name="Qu J."/>
            <person name="Dugan S."/>
            <person name="Lee S.L."/>
            <person name="Chao H."/>
            <person name="Dinh H."/>
            <person name="Han Y."/>
            <person name="Doddapaneni H.V."/>
            <person name="Worley K.C."/>
            <person name="Muzny D.M."/>
            <person name="Ioannidis P."/>
            <person name="Waterhouse R.M."/>
            <person name="Zdobnov E.M."/>
            <person name="James P.J."/>
            <person name="Bagnall N.H."/>
            <person name="Kotze A.C."/>
            <person name="Gibbs R.A."/>
            <person name="Richards S."/>
            <person name="Batterham P."/>
            <person name="Gasser R.B."/>
        </authorList>
    </citation>
    <scope>NUCLEOTIDE SEQUENCE [LARGE SCALE GENOMIC DNA]</scope>
    <source>
        <strain evidence="15 16">LS</strain>
        <tissue evidence="15">Full body</tissue>
    </source>
</reference>
<comment type="caution">
    <text evidence="15">The sequence shown here is derived from an EMBL/GenBank/DDBJ whole genome shotgun (WGS) entry which is preliminary data.</text>
</comment>
<keyword evidence="8 12" id="KW-0406">Ion transport</keyword>
<dbReference type="SUPFAM" id="SSF47565">
    <property type="entry name" value="Insect pheromone/odorant-binding proteins"/>
    <property type="match status" value="1"/>
</dbReference>
<keyword evidence="5 12" id="KW-0812">Transmembrane</keyword>
<dbReference type="Proteomes" id="UP000037069">
    <property type="component" value="Unassembled WGS sequence"/>
</dbReference>
<dbReference type="PANTHER" id="PTHR11690">
    <property type="entry name" value="AMILORIDE-SENSITIVE SODIUM CHANNEL-RELATED"/>
    <property type="match status" value="1"/>
</dbReference>
<dbReference type="Gene3D" id="1.10.238.20">
    <property type="entry name" value="Pheromone/general odorant binding protein domain"/>
    <property type="match status" value="1"/>
</dbReference>
<keyword evidence="6 14" id="KW-1133">Transmembrane helix</keyword>
<evidence type="ECO:0000256" key="13">
    <source>
        <dbReference type="SAM" id="MobiDB-lite"/>
    </source>
</evidence>
<evidence type="ECO:0000256" key="12">
    <source>
        <dbReference type="RuleBase" id="RU000679"/>
    </source>
</evidence>
<keyword evidence="7" id="KW-0915">Sodium</keyword>
<feature type="transmembrane region" description="Helical" evidence="14">
    <location>
        <begin position="1101"/>
        <end position="1129"/>
    </location>
</feature>
<dbReference type="OMA" id="NTRSECI"/>
<evidence type="ECO:0000256" key="5">
    <source>
        <dbReference type="ARBA" id="ARBA00022692"/>
    </source>
</evidence>
<dbReference type="Pfam" id="PF00858">
    <property type="entry name" value="ASC"/>
    <property type="match status" value="2"/>
</dbReference>
<dbReference type="Pfam" id="PF01395">
    <property type="entry name" value="PBP_GOBP"/>
    <property type="match status" value="1"/>
</dbReference>
<feature type="transmembrane region" description="Helical" evidence="14">
    <location>
        <begin position="440"/>
        <end position="462"/>
    </location>
</feature>
<feature type="transmembrane region" description="Helical" evidence="14">
    <location>
        <begin position="12"/>
        <end position="34"/>
    </location>
</feature>
<proteinExistence type="inferred from homology"/>
<accession>A0A0L0CE70</accession>
<dbReference type="SMART" id="SM00708">
    <property type="entry name" value="PhBP"/>
    <property type="match status" value="1"/>
</dbReference>
<dbReference type="GO" id="GO:0015280">
    <property type="term" value="F:ligand-gated sodium channel activity"/>
    <property type="evidence" value="ECO:0007669"/>
    <property type="project" value="TreeGrafter"/>
</dbReference>
<dbReference type="InterPro" id="IPR036728">
    <property type="entry name" value="PBP_GOBP_sf"/>
</dbReference>
<dbReference type="InterPro" id="IPR006170">
    <property type="entry name" value="PBP/GOBP"/>
</dbReference>
<organism evidence="15 16">
    <name type="scientific">Lucilia cuprina</name>
    <name type="common">Green bottle fly</name>
    <name type="synonym">Australian sheep blowfly</name>
    <dbReference type="NCBI Taxonomy" id="7375"/>
    <lineage>
        <taxon>Eukaryota</taxon>
        <taxon>Metazoa</taxon>
        <taxon>Ecdysozoa</taxon>
        <taxon>Arthropoda</taxon>
        <taxon>Hexapoda</taxon>
        <taxon>Insecta</taxon>
        <taxon>Pterygota</taxon>
        <taxon>Neoptera</taxon>
        <taxon>Endopterygota</taxon>
        <taxon>Diptera</taxon>
        <taxon>Brachycera</taxon>
        <taxon>Muscomorpha</taxon>
        <taxon>Oestroidea</taxon>
        <taxon>Calliphoridae</taxon>
        <taxon>Luciliinae</taxon>
        <taxon>Lucilia</taxon>
    </lineage>
</organism>
<feature type="transmembrane region" description="Helical" evidence="14">
    <location>
        <begin position="690"/>
        <end position="710"/>
    </location>
</feature>
<protein>
    <submittedName>
        <fullName evidence="15">Pickpocket protein 19</fullName>
    </submittedName>
</protein>
<evidence type="ECO:0000313" key="16">
    <source>
        <dbReference type="Proteomes" id="UP000037069"/>
    </source>
</evidence>
<keyword evidence="4 12" id="KW-0894">Sodium channel</keyword>
<keyword evidence="9 14" id="KW-0472">Membrane</keyword>
<dbReference type="OrthoDB" id="6021021at2759"/>
<evidence type="ECO:0000256" key="3">
    <source>
        <dbReference type="ARBA" id="ARBA00022448"/>
    </source>
</evidence>
<dbReference type="Gene3D" id="1.10.287.770">
    <property type="entry name" value="YojJ-like"/>
    <property type="match status" value="1"/>
</dbReference>
<evidence type="ECO:0000256" key="11">
    <source>
        <dbReference type="ARBA" id="ARBA00023303"/>
    </source>
</evidence>
<evidence type="ECO:0000313" key="15">
    <source>
        <dbReference type="EMBL" id="KNC30708.1"/>
    </source>
</evidence>
<dbReference type="AlphaFoldDB" id="A0A0L0CE70"/>
<feature type="region of interest" description="Disordered" evidence="13">
    <location>
        <begin position="485"/>
        <end position="506"/>
    </location>
</feature>
<evidence type="ECO:0000256" key="4">
    <source>
        <dbReference type="ARBA" id="ARBA00022461"/>
    </source>
</evidence>
<dbReference type="GO" id="GO:0005549">
    <property type="term" value="F:odorant binding"/>
    <property type="evidence" value="ECO:0007669"/>
    <property type="project" value="InterPro"/>
</dbReference>
<dbReference type="EMBL" id="JRES01000501">
    <property type="protein sequence ID" value="KNC30708.1"/>
    <property type="molecule type" value="Genomic_DNA"/>
</dbReference>
<dbReference type="Gene3D" id="2.60.470.10">
    <property type="entry name" value="Acid-sensing ion channels like domains"/>
    <property type="match status" value="2"/>
</dbReference>
<evidence type="ECO:0000256" key="7">
    <source>
        <dbReference type="ARBA" id="ARBA00023053"/>
    </source>
</evidence>
<dbReference type="CDD" id="cd23992">
    <property type="entry name" value="PBP_GOBP"/>
    <property type="match status" value="1"/>
</dbReference>
<comment type="subcellular location">
    <subcellularLocation>
        <location evidence="1">Membrane</location>
        <topology evidence="1">Multi-pass membrane protein</topology>
    </subcellularLocation>
</comment>
<evidence type="ECO:0000256" key="1">
    <source>
        <dbReference type="ARBA" id="ARBA00004141"/>
    </source>
</evidence>
<evidence type="ECO:0000256" key="14">
    <source>
        <dbReference type="SAM" id="Phobius"/>
    </source>
</evidence>
<keyword evidence="11 12" id="KW-0407">Ion channel</keyword>
<keyword evidence="10 12" id="KW-0739">Sodium transport</keyword>
<evidence type="ECO:0000256" key="9">
    <source>
        <dbReference type="ARBA" id="ARBA00023136"/>
    </source>
</evidence>
<keyword evidence="3 12" id="KW-0813">Transport</keyword>